<dbReference type="Proteomes" id="UP000054217">
    <property type="component" value="Unassembled WGS sequence"/>
</dbReference>
<dbReference type="STRING" id="870435.A0A0C3I6N0"/>
<keyword evidence="2" id="KW-1185">Reference proteome</keyword>
<dbReference type="HOGENOM" id="CLU_044484_3_1_1"/>
<sequence>DADIYRSIVATLRQRSARTLLQAWSAKTPRRERLAASDLAKTAFTSPTMTEYDISLDPRFTIRGLRLAIGTQRIFHQALTVHHAAGDLEIKRQTKINLALTQHAVRRLWGSTPPESKVWKSIRDKDLPRNLRNFLWKSLHDCYKIGEYWLKIPAYEMRGTCLLCGETESMPHILTECTRSPFRTIIWPLAERLWSMRGSQWPVINFGTILGAGLADFRHDGRRQIGESRLFTILVLESAHLIWKLRCDWVINKGTTESIPTHDEIHNKWVHAINLRLKFDRLQTDVKRYGSKAIKQDVVLKTWSGILLNENNLPNNWIWKSGVLVGITPRRPPGRGR</sequence>
<accession>A0A0C3I6N0</accession>
<reference evidence="1 2" key="1">
    <citation type="submission" date="2014-04" db="EMBL/GenBank/DDBJ databases">
        <authorList>
            <consortium name="DOE Joint Genome Institute"/>
            <person name="Kuo A."/>
            <person name="Kohler A."/>
            <person name="Costa M.D."/>
            <person name="Nagy L.G."/>
            <person name="Floudas D."/>
            <person name="Copeland A."/>
            <person name="Barry K.W."/>
            <person name="Cichocki N."/>
            <person name="Veneault-Fourrey C."/>
            <person name="LaButti K."/>
            <person name="Lindquist E.A."/>
            <person name="Lipzen A."/>
            <person name="Lundell T."/>
            <person name="Morin E."/>
            <person name="Murat C."/>
            <person name="Sun H."/>
            <person name="Tunlid A."/>
            <person name="Henrissat B."/>
            <person name="Grigoriev I.V."/>
            <person name="Hibbett D.S."/>
            <person name="Martin F."/>
            <person name="Nordberg H.P."/>
            <person name="Cantor M.N."/>
            <person name="Hua S.X."/>
        </authorList>
    </citation>
    <scope>NUCLEOTIDE SEQUENCE [LARGE SCALE GENOMIC DNA]</scope>
    <source>
        <strain evidence="1 2">Marx 270</strain>
    </source>
</reference>
<gene>
    <name evidence="1" type="ORF">M404DRAFT_172482</name>
</gene>
<proteinExistence type="predicted"/>
<dbReference type="OrthoDB" id="3253907at2759"/>
<evidence type="ECO:0000313" key="2">
    <source>
        <dbReference type="Proteomes" id="UP000054217"/>
    </source>
</evidence>
<dbReference type="AlphaFoldDB" id="A0A0C3I6N0"/>
<dbReference type="InParanoid" id="A0A0C3I6N0"/>
<reference evidence="2" key="2">
    <citation type="submission" date="2015-01" db="EMBL/GenBank/DDBJ databases">
        <title>Evolutionary Origins and Diversification of the Mycorrhizal Mutualists.</title>
        <authorList>
            <consortium name="DOE Joint Genome Institute"/>
            <consortium name="Mycorrhizal Genomics Consortium"/>
            <person name="Kohler A."/>
            <person name="Kuo A."/>
            <person name="Nagy L.G."/>
            <person name="Floudas D."/>
            <person name="Copeland A."/>
            <person name="Barry K.W."/>
            <person name="Cichocki N."/>
            <person name="Veneault-Fourrey C."/>
            <person name="LaButti K."/>
            <person name="Lindquist E.A."/>
            <person name="Lipzen A."/>
            <person name="Lundell T."/>
            <person name="Morin E."/>
            <person name="Murat C."/>
            <person name="Riley R."/>
            <person name="Ohm R."/>
            <person name="Sun H."/>
            <person name="Tunlid A."/>
            <person name="Henrissat B."/>
            <person name="Grigoriev I.V."/>
            <person name="Hibbett D.S."/>
            <person name="Martin F."/>
        </authorList>
    </citation>
    <scope>NUCLEOTIDE SEQUENCE [LARGE SCALE GENOMIC DNA]</scope>
    <source>
        <strain evidence="2">Marx 270</strain>
    </source>
</reference>
<feature type="non-terminal residue" evidence="1">
    <location>
        <position position="1"/>
    </location>
</feature>
<name>A0A0C3I6N0_PISTI</name>
<organism evidence="1 2">
    <name type="scientific">Pisolithus tinctorius Marx 270</name>
    <dbReference type="NCBI Taxonomy" id="870435"/>
    <lineage>
        <taxon>Eukaryota</taxon>
        <taxon>Fungi</taxon>
        <taxon>Dikarya</taxon>
        <taxon>Basidiomycota</taxon>
        <taxon>Agaricomycotina</taxon>
        <taxon>Agaricomycetes</taxon>
        <taxon>Agaricomycetidae</taxon>
        <taxon>Boletales</taxon>
        <taxon>Sclerodermatineae</taxon>
        <taxon>Pisolithaceae</taxon>
        <taxon>Pisolithus</taxon>
    </lineage>
</organism>
<evidence type="ECO:0000313" key="1">
    <source>
        <dbReference type="EMBL" id="KIN92832.1"/>
    </source>
</evidence>
<protein>
    <submittedName>
        <fullName evidence="1">Uncharacterized protein</fullName>
    </submittedName>
</protein>
<dbReference type="EMBL" id="KN832343">
    <property type="protein sequence ID" value="KIN92832.1"/>
    <property type="molecule type" value="Genomic_DNA"/>
</dbReference>